<keyword evidence="1" id="KW-0004">4Fe-4S</keyword>
<dbReference type="Pfam" id="PF02754">
    <property type="entry name" value="CCG"/>
    <property type="match status" value="1"/>
</dbReference>
<dbReference type="GO" id="GO:0046872">
    <property type="term" value="F:metal ion binding"/>
    <property type="evidence" value="ECO:0007669"/>
    <property type="project" value="UniProtKB-KW"/>
</dbReference>
<evidence type="ECO:0000313" key="7">
    <source>
        <dbReference type="EMBL" id="GAH21682.1"/>
    </source>
</evidence>
<dbReference type="GO" id="GO:0005886">
    <property type="term" value="C:plasma membrane"/>
    <property type="evidence" value="ECO:0007669"/>
    <property type="project" value="TreeGrafter"/>
</dbReference>
<organism evidence="7">
    <name type="scientific">marine sediment metagenome</name>
    <dbReference type="NCBI Taxonomy" id="412755"/>
    <lineage>
        <taxon>unclassified sequences</taxon>
        <taxon>metagenomes</taxon>
        <taxon>ecological metagenomes</taxon>
    </lineage>
</organism>
<sequence>MIEEMIGPMPEQKRALESLEKYANPYGMAPSERTEWLKGLNVPTFSKESEVLFYIGCTAPHDAYAGKMAKALVKLLEKAKVKFGIIEDETCCGNPSVKMGELLLFEDICEKNLDLLKSLGIKHIVTVSPHCFDTFLNRYPEGAMEGIKVQHHTQFLADLIDQKKLTFSQKIEKKVAYQDPCYLGRHNEVYDTPRKVLHNIP</sequence>
<dbReference type="EMBL" id="BARU01004572">
    <property type="protein sequence ID" value="GAH21682.1"/>
    <property type="molecule type" value="Genomic_DNA"/>
</dbReference>
<comment type="caution">
    <text evidence="7">The sequence shown here is derived from an EMBL/GenBank/DDBJ whole genome shotgun (WGS) entry which is preliminary data.</text>
</comment>
<dbReference type="GO" id="GO:0016491">
    <property type="term" value="F:oxidoreductase activity"/>
    <property type="evidence" value="ECO:0007669"/>
    <property type="project" value="UniProtKB-KW"/>
</dbReference>
<protein>
    <recommendedName>
        <fullName evidence="6">Cysteine-rich domain-containing protein</fullName>
    </recommendedName>
</protein>
<evidence type="ECO:0000259" key="6">
    <source>
        <dbReference type="Pfam" id="PF02754"/>
    </source>
</evidence>
<proteinExistence type="predicted"/>
<dbReference type="AlphaFoldDB" id="X1DNB5"/>
<evidence type="ECO:0000256" key="4">
    <source>
        <dbReference type="ARBA" id="ARBA00023004"/>
    </source>
</evidence>
<keyword evidence="3" id="KW-0560">Oxidoreductase</keyword>
<dbReference type="PANTHER" id="PTHR43255:SF1">
    <property type="entry name" value="IRON-SULFUR-BINDING OXIDOREDUCTASE FADF-RELATED"/>
    <property type="match status" value="1"/>
</dbReference>
<keyword evidence="4" id="KW-0408">Iron</keyword>
<evidence type="ECO:0000256" key="2">
    <source>
        <dbReference type="ARBA" id="ARBA00022723"/>
    </source>
</evidence>
<evidence type="ECO:0000256" key="5">
    <source>
        <dbReference type="ARBA" id="ARBA00023014"/>
    </source>
</evidence>
<feature type="non-terminal residue" evidence="7">
    <location>
        <position position="201"/>
    </location>
</feature>
<name>X1DNB5_9ZZZZ</name>
<feature type="domain" description="Cysteine-rich" evidence="6">
    <location>
        <begin position="51"/>
        <end position="132"/>
    </location>
</feature>
<evidence type="ECO:0000256" key="1">
    <source>
        <dbReference type="ARBA" id="ARBA00022485"/>
    </source>
</evidence>
<reference evidence="7" key="1">
    <citation type="journal article" date="2014" name="Front. Microbiol.">
        <title>High frequency of phylogenetically diverse reductive dehalogenase-homologous genes in deep subseafloor sedimentary metagenomes.</title>
        <authorList>
            <person name="Kawai M."/>
            <person name="Futagami T."/>
            <person name="Toyoda A."/>
            <person name="Takaki Y."/>
            <person name="Nishi S."/>
            <person name="Hori S."/>
            <person name="Arai W."/>
            <person name="Tsubouchi T."/>
            <person name="Morono Y."/>
            <person name="Uchiyama I."/>
            <person name="Ito T."/>
            <person name="Fujiyama A."/>
            <person name="Inagaki F."/>
            <person name="Takami H."/>
        </authorList>
    </citation>
    <scope>NUCLEOTIDE SEQUENCE</scope>
    <source>
        <strain evidence="7">Expedition CK06-06</strain>
    </source>
</reference>
<keyword evidence="2" id="KW-0479">Metal-binding</keyword>
<keyword evidence="5" id="KW-0411">Iron-sulfur</keyword>
<dbReference type="InterPro" id="IPR051460">
    <property type="entry name" value="HdrC_iron-sulfur_subunit"/>
</dbReference>
<dbReference type="InterPro" id="IPR004017">
    <property type="entry name" value="Cys_rich_dom"/>
</dbReference>
<gene>
    <name evidence="7" type="ORF">S03H2_09119</name>
</gene>
<dbReference type="PANTHER" id="PTHR43255">
    <property type="entry name" value="IRON-SULFUR-BINDING OXIDOREDUCTASE FADF-RELATED-RELATED"/>
    <property type="match status" value="1"/>
</dbReference>
<dbReference type="GO" id="GO:0051539">
    <property type="term" value="F:4 iron, 4 sulfur cluster binding"/>
    <property type="evidence" value="ECO:0007669"/>
    <property type="project" value="UniProtKB-KW"/>
</dbReference>
<evidence type="ECO:0000256" key="3">
    <source>
        <dbReference type="ARBA" id="ARBA00023002"/>
    </source>
</evidence>
<accession>X1DNB5</accession>